<comment type="similarity">
    <text evidence="1">Belongs to the CCZ1 family.</text>
</comment>
<dbReference type="OMA" id="LESQTHI"/>
<evidence type="ECO:0000256" key="1">
    <source>
        <dbReference type="ARBA" id="ARBA00005352"/>
    </source>
</evidence>
<evidence type="ECO:0000313" key="3">
    <source>
        <dbReference type="EMBL" id="CAD8133345.1"/>
    </source>
</evidence>
<dbReference type="Proteomes" id="UP000683925">
    <property type="component" value="Unassembled WGS sequence"/>
</dbReference>
<dbReference type="PANTHER" id="PTHR13056">
    <property type="entry name" value="VACUOLAR FUSION PROTEIN CCZ1 HOMOLOG-RELATED"/>
    <property type="match status" value="1"/>
</dbReference>
<accession>A0A8S1S1L4</accession>
<evidence type="ECO:0000313" key="4">
    <source>
        <dbReference type="Proteomes" id="UP000683925"/>
    </source>
</evidence>
<reference evidence="3" key="1">
    <citation type="submission" date="2021-01" db="EMBL/GenBank/DDBJ databases">
        <authorList>
            <consortium name="Genoscope - CEA"/>
            <person name="William W."/>
        </authorList>
    </citation>
    <scope>NUCLEOTIDE SEQUENCE</scope>
</reference>
<name>A0A8S1S1L4_PAROT</name>
<keyword evidence="4" id="KW-1185">Reference proteome</keyword>
<evidence type="ECO:0000259" key="2">
    <source>
        <dbReference type="Pfam" id="PF19031"/>
    </source>
</evidence>
<dbReference type="AlphaFoldDB" id="A0A8S1S1L4"/>
<dbReference type="GO" id="GO:0016192">
    <property type="term" value="P:vesicle-mediated transport"/>
    <property type="evidence" value="ECO:0007669"/>
    <property type="project" value="InterPro"/>
</dbReference>
<feature type="domain" description="CCZ1/INTU/HSP4 first Longin" evidence="2">
    <location>
        <begin position="29"/>
        <end position="164"/>
    </location>
</feature>
<dbReference type="OrthoDB" id="298958at2759"/>
<proteinExistence type="inferred from homology"/>
<dbReference type="GO" id="GO:0035658">
    <property type="term" value="C:Mon1-Ccz1 complex"/>
    <property type="evidence" value="ECO:0007669"/>
    <property type="project" value="InterPro"/>
</dbReference>
<dbReference type="Pfam" id="PF19031">
    <property type="entry name" value="Intu_longin_1"/>
    <property type="match status" value="1"/>
</dbReference>
<dbReference type="PANTHER" id="PTHR13056:SF0">
    <property type="entry name" value="VACUOLAR FUSION PROTEIN CCZ1 HOMOLOG-RELATED"/>
    <property type="match status" value="1"/>
</dbReference>
<dbReference type="InterPro" id="IPR043987">
    <property type="entry name" value="CCZ1/INTU/HSP4_longin_1"/>
</dbReference>
<dbReference type="InterPro" id="IPR013176">
    <property type="entry name" value="Ccz1"/>
</dbReference>
<organism evidence="3 4">
    <name type="scientific">Paramecium octaurelia</name>
    <dbReference type="NCBI Taxonomy" id="43137"/>
    <lineage>
        <taxon>Eukaryota</taxon>
        <taxon>Sar</taxon>
        <taxon>Alveolata</taxon>
        <taxon>Ciliophora</taxon>
        <taxon>Intramacronucleata</taxon>
        <taxon>Oligohymenophorea</taxon>
        <taxon>Peniculida</taxon>
        <taxon>Parameciidae</taxon>
        <taxon>Paramecium</taxon>
    </lineage>
</organism>
<protein>
    <recommendedName>
        <fullName evidence="2">CCZ1/INTU/HSP4 first Longin domain-containing protein</fullName>
    </recommendedName>
</protein>
<dbReference type="EMBL" id="CAJJDP010000003">
    <property type="protein sequence ID" value="CAD8133345.1"/>
    <property type="molecule type" value="Genomic_DNA"/>
</dbReference>
<gene>
    <name evidence="3" type="ORF">POCTA_138.1.T0040409</name>
</gene>
<sequence length="457" mass="54157">MNQDQLQFDFQLKALFMFNPLAIPTVPKPSEQDQQDAKLIYYFPQNANIEEKRIQTGMAEGIFVFFKQFNPNEQSIQKQGQQDNKENELKFQTIHLESQTHIICQIRDDLFLFMTIAHQKIPKVKVITEDYFFSECNKFHYSLSKNLYTNVAENYINNFSLFYGFDLSQLDQYTWRWIQCNARTSPQLNLFYFQTQSFRYSFDGSIFLLLQYLLSMLRQLESLITDFLVFYNGYFVYSTLPHKKALLLKEHYYGNGLSWQTAEQKVAQKQFLSYEQSQFAYLNFNNLKNLPIDSSFSPQIIYLNQQQKHFFTFLDKQLFVILISDLIKDLSNMNNVTQALVRNVDNLSVQFGPYIEANQKQDSIRYIYFNGINLASKVSNQLNIQKLSSENLRILQQVYEKLNHCNQYVVRNAGMWFVGIKVVDKRVIYLQTATISLSKIEEEINKFKEQFFPNMLF</sequence>
<comment type="caution">
    <text evidence="3">The sequence shown here is derived from an EMBL/GenBank/DDBJ whole genome shotgun (WGS) entry which is preliminary data.</text>
</comment>